<evidence type="ECO:0000313" key="7">
    <source>
        <dbReference type="EMBL" id="VGO12406.1"/>
    </source>
</evidence>
<keyword evidence="2" id="KW-0479">Metal-binding</keyword>
<dbReference type="PANTHER" id="PTHR30471">
    <property type="entry name" value="DNA REPAIR PROTEIN RADC"/>
    <property type="match status" value="1"/>
</dbReference>
<keyword evidence="3" id="KW-0378">Hydrolase</keyword>
<evidence type="ECO:0000256" key="5">
    <source>
        <dbReference type="ARBA" id="ARBA00023049"/>
    </source>
</evidence>
<keyword evidence="1" id="KW-0645">Protease</keyword>
<reference evidence="7 8" key="1">
    <citation type="submission" date="2019-04" db="EMBL/GenBank/DDBJ databases">
        <authorList>
            <person name="Van Vliet M D."/>
        </authorList>
    </citation>
    <scope>NUCLEOTIDE SEQUENCE [LARGE SCALE GENOMIC DNA]</scope>
    <source>
        <strain evidence="7 8">F1</strain>
    </source>
</reference>
<dbReference type="Gene3D" id="3.40.140.10">
    <property type="entry name" value="Cytidine Deaminase, domain 2"/>
    <property type="match status" value="1"/>
</dbReference>
<evidence type="ECO:0000259" key="6">
    <source>
        <dbReference type="PROSITE" id="PS50249"/>
    </source>
</evidence>
<dbReference type="InterPro" id="IPR020891">
    <property type="entry name" value="UPF0758_CS"/>
</dbReference>
<dbReference type="GO" id="GO:0008237">
    <property type="term" value="F:metallopeptidase activity"/>
    <property type="evidence" value="ECO:0007669"/>
    <property type="project" value="UniProtKB-KW"/>
</dbReference>
<name>A0A6C2TYZ2_PONDE</name>
<evidence type="ECO:0000256" key="1">
    <source>
        <dbReference type="ARBA" id="ARBA00022670"/>
    </source>
</evidence>
<gene>
    <name evidence="7" type="ORF">PDESU_00958</name>
</gene>
<dbReference type="GO" id="GO:0006508">
    <property type="term" value="P:proteolysis"/>
    <property type="evidence" value="ECO:0007669"/>
    <property type="project" value="UniProtKB-KW"/>
</dbReference>
<keyword evidence="5" id="KW-0482">Metalloprotease</keyword>
<dbReference type="PROSITE" id="PS50249">
    <property type="entry name" value="MPN"/>
    <property type="match status" value="1"/>
</dbReference>
<organism evidence="7 8">
    <name type="scientific">Pontiella desulfatans</name>
    <dbReference type="NCBI Taxonomy" id="2750659"/>
    <lineage>
        <taxon>Bacteria</taxon>
        <taxon>Pseudomonadati</taxon>
        <taxon>Kiritimatiellota</taxon>
        <taxon>Kiritimatiellia</taxon>
        <taxon>Kiritimatiellales</taxon>
        <taxon>Pontiellaceae</taxon>
        <taxon>Pontiella</taxon>
    </lineage>
</organism>
<feature type="domain" description="MPN" evidence="6">
    <location>
        <begin position="20"/>
        <end position="140"/>
    </location>
</feature>
<dbReference type="InterPro" id="IPR025657">
    <property type="entry name" value="RadC_JAB"/>
</dbReference>
<proteinExistence type="predicted"/>
<dbReference type="EMBL" id="CAAHFG010000001">
    <property type="protein sequence ID" value="VGO12406.1"/>
    <property type="molecule type" value="Genomic_DNA"/>
</dbReference>
<dbReference type="NCBIfam" id="TIGR00608">
    <property type="entry name" value="radc"/>
    <property type="match status" value="1"/>
</dbReference>
<dbReference type="CDD" id="cd08071">
    <property type="entry name" value="MPN_DUF2466"/>
    <property type="match status" value="1"/>
</dbReference>
<accession>A0A6C2TYZ2</accession>
<evidence type="ECO:0000256" key="3">
    <source>
        <dbReference type="ARBA" id="ARBA00022801"/>
    </source>
</evidence>
<dbReference type="AlphaFoldDB" id="A0A6C2TYZ2"/>
<protein>
    <recommendedName>
        <fullName evidence="6">MPN domain-containing protein</fullName>
    </recommendedName>
</protein>
<dbReference type="Pfam" id="PF04002">
    <property type="entry name" value="RadC"/>
    <property type="match status" value="1"/>
</dbReference>
<evidence type="ECO:0000256" key="4">
    <source>
        <dbReference type="ARBA" id="ARBA00022833"/>
    </source>
</evidence>
<sequence>MVLQLHTDLAVKEAAYDGTLLTSPEHVEAYLSELKSAAQEAFVVIALNAKNRVIEKHLVSLGTVSSALVHPREVFRPLIQSGASYTILAHNHPSGSPSPSCEDLKITRQLIAAGEIMGIKILDHVIIGNTALSLREAGLCNFG</sequence>
<keyword evidence="8" id="KW-1185">Reference proteome</keyword>
<dbReference type="Proteomes" id="UP000366872">
    <property type="component" value="Unassembled WGS sequence"/>
</dbReference>
<dbReference type="InterPro" id="IPR037518">
    <property type="entry name" value="MPN"/>
</dbReference>
<dbReference type="PANTHER" id="PTHR30471:SF3">
    <property type="entry name" value="UPF0758 PROTEIN YEES-RELATED"/>
    <property type="match status" value="1"/>
</dbReference>
<keyword evidence="4" id="KW-0862">Zinc</keyword>
<dbReference type="PROSITE" id="PS01302">
    <property type="entry name" value="UPF0758"/>
    <property type="match status" value="1"/>
</dbReference>
<dbReference type="GO" id="GO:0046872">
    <property type="term" value="F:metal ion binding"/>
    <property type="evidence" value="ECO:0007669"/>
    <property type="project" value="UniProtKB-KW"/>
</dbReference>
<evidence type="ECO:0000313" key="8">
    <source>
        <dbReference type="Proteomes" id="UP000366872"/>
    </source>
</evidence>
<dbReference type="InterPro" id="IPR001405">
    <property type="entry name" value="UPF0758"/>
</dbReference>
<evidence type="ECO:0000256" key="2">
    <source>
        <dbReference type="ARBA" id="ARBA00022723"/>
    </source>
</evidence>